<proteinExistence type="predicted"/>
<dbReference type="EMBL" id="JAJTJA010000002">
    <property type="protein sequence ID" value="KAH8704283.1"/>
    <property type="molecule type" value="Genomic_DNA"/>
</dbReference>
<feature type="chain" id="PRO_5041997110" description="Secreted protein" evidence="1">
    <location>
        <begin position="32"/>
        <end position="110"/>
    </location>
</feature>
<dbReference type="RefSeq" id="XP_046077301.1">
    <property type="nucleotide sequence ID" value="XM_046215313.1"/>
</dbReference>
<accession>A0AAD4Q0N1</accession>
<feature type="signal peptide" evidence="1">
    <location>
        <begin position="1"/>
        <end position="31"/>
    </location>
</feature>
<comment type="caution">
    <text evidence="2">The sequence shown here is derived from an EMBL/GenBank/DDBJ whole genome shotgun (WGS) entry which is preliminary data.</text>
</comment>
<dbReference type="GeneID" id="70245600"/>
<protein>
    <recommendedName>
        <fullName evidence="4">Secreted protein</fullName>
    </recommendedName>
</protein>
<name>A0AAD4Q0N1_9EURO</name>
<evidence type="ECO:0008006" key="4">
    <source>
        <dbReference type="Google" id="ProtNLM"/>
    </source>
</evidence>
<keyword evidence="1" id="KW-0732">Signal</keyword>
<gene>
    <name evidence="2" type="ORF">BGW36DRAFT_371031</name>
</gene>
<sequence length="110" mass="11647">MWNGRGLMGQACSPCSLLAIFALEMPATCQAAICAAICTAICTATHTMPSIFFTLSRVSTSREMYVSEVDCSLHLIMLASLASKRDVTGQDKVGQATCVVPDSNTPLELA</sequence>
<evidence type="ECO:0000313" key="3">
    <source>
        <dbReference type="Proteomes" id="UP001201262"/>
    </source>
</evidence>
<dbReference type="Proteomes" id="UP001201262">
    <property type="component" value="Unassembled WGS sequence"/>
</dbReference>
<evidence type="ECO:0000256" key="1">
    <source>
        <dbReference type="SAM" id="SignalP"/>
    </source>
</evidence>
<dbReference type="AlphaFoldDB" id="A0AAD4Q0N1"/>
<evidence type="ECO:0000313" key="2">
    <source>
        <dbReference type="EMBL" id="KAH8704283.1"/>
    </source>
</evidence>
<reference evidence="2" key="1">
    <citation type="submission" date="2021-12" db="EMBL/GenBank/DDBJ databases">
        <title>Convergent genome expansion in fungi linked to evolution of root-endophyte symbiosis.</title>
        <authorList>
            <consortium name="DOE Joint Genome Institute"/>
            <person name="Ke Y.-H."/>
            <person name="Bonito G."/>
            <person name="Liao H.-L."/>
            <person name="Looney B."/>
            <person name="Rojas-Flechas A."/>
            <person name="Nash J."/>
            <person name="Hameed K."/>
            <person name="Schadt C."/>
            <person name="Martin F."/>
            <person name="Crous P.W."/>
            <person name="Miettinen O."/>
            <person name="Magnuson J.K."/>
            <person name="Labbe J."/>
            <person name="Jacobson D."/>
            <person name="Doktycz M.J."/>
            <person name="Veneault-Fourrey C."/>
            <person name="Kuo A."/>
            <person name="Mondo S."/>
            <person name="Calhoun S."/>
            <person name="Riley R."/>
            <person name="Ohm R."/>
            <person name="LaButti K."/>
            <person name="Andreopoulos B."/>
            <person name="Pangilinan J."/>
            <person name="Nolan M."/>
            <person name="Tritt A."/>
            <person name="Clum A."/>
            <person name="Lipzen A."/>
            <person name="Daum C."/>
            <person name="Barry K."/>
            <person name="Grigoriev I.V."/>
            <person name="Vilgalys R."/>
        </authorList>
    </citation>
    <scope>NUCLEOTIDE SEQUENCE</scope>
    <source>
        <strain evidence="2">PMI_201</strain>
    </source>
</reference>
<keyword evidence="3" id="KW-1185">Reference proteome</keyword>
<organism evidence="2 3">
    <name type="scientific">Talaromyces proteolyticus</name>
    <dbReference type="NCBI Taxonomy" id="1131652"/>
    <lineage>
        <taxon>Eukaryota</taxon>
        <taxon>Fungi</taxon>
        <taxon>Dikarya</taxon>
        <taxon>Ascomycota</taxon>
        <taxon>Pezizomycotina</taxon>
        <taxon>Eurotiomycetes</taxon>
        <taxon>Eurotiomycetidae</taxon>
        <taxon>Eurotiales</taxon>
        <taxon>Trichocomaceae</taxon>
        <taxon>Talaromyces</taxon>
        <taxon>Talaromyces sect. Bacilispori</taxon>
    </lineage>
</organism>